<keyword evidence="5" id="KW-1185">Reference proteome</keyword>
<evidence type="ECO:0000256" key="1">
    <source>
        <dbReference type="ARBA" id="ARBA00006135"/>
    </source>
</evidence>
<dbReference type="InterPro" id="IPR033645">
    <property type="entry name" value="VirB9/CagX/TrbG_C"/>
</dbReference>
<accession>V4RTC7</accession>
<dbReference type="STRING" id="1121022.GCA_000376105_02554"/>
<dbReference type="OrthoDB" id="7390264at2"/>
<dbReference type="EMBL" id="AWGB01000003">
    <property type="protein sequence ID" value="ESQ94423.1"/>
    <property type="molecule type" value="Genomic_DNA"/>
</dbReference>
<keyword evidence="2 3" id="KW-0732">Signal</keyword>
<name>V4RTC7_9CAUL</name>
<feature type="signal peptide" evidence="3">
    <location>
        <begin position="1"/>
        <end position="22"/>
    </location>
</feature>
<proteinExistence type="inferred from homology"/>
<dbReference type="InterPro" id="IPR010258">
    <property type="entry name" value="Conjugal_tfr_TrbG/VirB9/CagX"/>
</dbReference>
<dbReference type="Pfam" id="PF03524">
    <property type="entry name" value="CagX"/>
    <property type="match status" value="1"/>
</dbReference>
<dbReference type="AlphaFoldDB" id="V4RTC7"/>
<evidence type="ECO:0008006" key="6">
    <source>
        <dbReference type="Google" id="ProtNLM"/>
    </source>
</evidence>
<dbReference type="eggNOG" id="COG3504">
    <property type="taxonomic scope" value="Bacteria"/>
</dbReference>
<protein>
    <recommendedName>
        <fullName evidence="6">Conjugal transfer protein TrbG</fullName>
    </recommendedName>
</protein>
<evidence type="ECO:0000256" key="3">
    <source>
        <dbReference type="SAM" id="SignalP"/>
    </source>
</evidence>
<dbReference type="Proteomes" id="UP000017837">
    <property type="component" value="Unassembled WGS sequence"/>
</dbReference>
<evidence type="ECO:0000313" key="4">
    <source>
        <dbReference type="EMBL" id="ESQ94423.1"/>
    </source>
</evidence>
<dbReference type="Gene3D" id="2.60.40.2500">
    <property type="match status" value="1"/>
</dbReference>
<comment type="similarity">
    <text evidence="1">Belongs to the TrbG/VirB9 family.</text>
</comment>
<evidence type="ECO:0000313" key="5">
    <source>
        <dbReference type="Proteomes" id="UP000017837"/>
    </source>
</evidence>
<feature type="chain" id="PRO_5004725977" description="Conjugal transfer protein TrbG" evidence="3">
    <location>
        <begin position="23"/>
        <end position="263"/>
    </location>
</feature>
<dbReference type="InterPro" id="IPR038161">
    <property type="entry name" value="VirB9/CagX/TrbG_C_sf"/>
</dbReference>
<comment type="caution">
    <text evidence="4">The sequence shown here is derived from an EMBL/GenBank/DDBJ whole genome shotgun (WGS) entry which is preliminary data.</text>
</comment>
<gene>
    <name evidence="4" type="ORF">ABENE_00985</name>
</gene>
<evidence type="ECO:0000256" key="2">
    <source>
        <dbReference type="ARBA" id="ARBA00022729"/>
    </source>
</evidence>
<reference evidence="4 5" key="1">
    <citation type="journal article" date="2014" name="Nature">
        <title>Sequential evolution of bacterial morphology by co-option of a developmental regulator.</title>
        <authorList>
            <person name="Jiang C."/>
            <person name="Brown P.J."/>
            <person name="Ducret A."/>
            <person name="Brun Y.V."/>
        </authorList>
    </citation>
    <scope>NUCLEOTIDE SEQUENCE [LARGE SCALE GENOMIC DNA]</scope>
    <source>
        <strain evidence="4 5">DSM 16100</strain>
    </source>
</reference>
<organism evidence="4 5">
    <name type="scientific">Asticcacaulis benevestitus DSM 16100 = ATCC BAA-896</name>
    <dbReference type="NCBI Taxonomy" id="1121022"/>
    <lineage>
        <taxon>Bacteria</taxon>
        <taxon>Pseudomonadati</taxon>
        <taxon>Pseudomonadota</taxon>
        <taxon>Alphaproteobacteria</taxon>
        <taxon>Caulobacterales</taxon>
        <taxon>Caulobacteraceae</taxon>
        <taxon>Asticcacaulis</taxon>
    </lineage>
</organism>
<dbReference type="CDD" id="cd06911">
    <property type="entry name" value="VirB9_CagX_TrbG"/>
    <property type="match status" value="1"/>
</dbReference>
<dbReference type="PATRIC" id="fig|1121022.4.peg.193"/>
<dbReference type="RefSeq" id="WP_018082221.1">
    <property type="nucleotide sequence ID" value="NZ_AQWM01000011.1"/>
</dbReference>
<sequence length="263" mass="28748">MTKTRISLAVSLLLALPQLSFAQGYEADSRLQTIDYDPAAVVRLEGCVNFQTMISFASDEHVENVGVGDSAGWQVMPNKRGNLLFVKATAGSGHTNMTVVSDKRSYNFELRTASASDCTRGRISYELRFRYPPAPAKPEANAPSGPVDPNAFLPVPEKRNAAYTYSGDVTLVPIRVFDDGTSTYMKWAAGVSVPAVYALNPDNTESLVNYASRGDYFVIEQVARGFVLRRGDLKTVLYNDTYVVQGLDTLSPKPRSKSQGSIK</sequence>